<dbReference type="OMA" id="CKDEIYW"/>
<sequence length="441" mass="50556">MLLLPPIGHKFTWKHGRLYERLDWCIVNSYWKDLFPMCKDEIYWKQRYRVAWLKSGDKNTKYFHHKATTRNRNNLTRSITLEDGSVVNRLVDIEAQFVSFYSSLFTSQGRDNDAINIVLSGIYNTLAPDQVLLLDKPYSEDEIKNALFSILGEKAPGSDGFNAFFYQKNWSTLRTEFTSAILAILNHDSNISLIIDSVIVLIPKKKNACKVRDFRPISLCTTMYKVVAKVLANRIKPVLDSLISKNQSALLSDCLIFDNIFLDNEVVNAITNRKRGRIGWATLKLDMEKAFDRVEWSFVDAILKCVGFPNCFVNLILRCISSVTFRLLINGKLSESFPFFRGIRKGDPLSPYLFLMIAERLSAAIRVYEEQRTFTGFAICRNAPIVSNLLFADDSLLFTTVNDTSCRAIQDILSIHNHATGQILYPFLTQYQPYGKNKVLQ</sequence>
<dbReference type="InterPro" id="IPR000477">
    <property type="entry name" value="RT_dom"/>
</dbReference>
<dbReference type="PANTHER" id="PTHR46890:SF48">
    <property type="entry name" value="RNA-DIRECTED DNA POLYMERASE"/>
    <property type="match status" value="1"/>
</dbReference>
<dbReference type="Pfam" id="PF00078">
    <property type="entry name" value="RVT_1"/>
    <property type="match status" value="1"/>
</dbReference>
<reference evidence="2" key="2">
    <citation type="submission" date="2021-03" db="UniProtKB">
        <authorList>
            <consortium name="EnsemblPlants"/>
        </authorList>
    </citation>
    <scope>IDENTIFICATION</scope>
</reference>
<evidence type="ECO:0000313" key="3">
    <source>
        <dbReference type="Proteomes" id="UP000596661"/>
    </source>
</evidence>
<dbReference type="InterPro" id="IPR052343">
    <property type="entry name" value="Retrotransposon-Effector_Assoc"/>
</dbReference>
<proteinExistence type="predicted"/>
<name>A0A803QDC3_CANSA</name>
<feature type="domain" description="Reverse transcriptase" evidence="1">
    <location>
        <begin position="183"/>
        <end position="441"/>
    </location>
</feature>
<dbReference type="AlphaFoldDB" id="A0A803QDC3"/>
<reference evidence="2" key="1">
    <citation type="submission" date="2018-11" db="EMBL/GenBank/DDBJ databases">
        <authorList>
            <person name="Grassa J C."/>
        </authorList>
    </citation>
    <scope>NUCLEOTIDE SEQUENCE [LARGE SCALE GENOMIC DNA]</scope>
</reference>
<evidence type="ECO:0000259" key="1">
    <source>
        <dbReference type="PROSITE" id="PS50878"/>
    </source>
</evidence>
<accession>A0A803QDC3</accession>
<organism evidence="2 3">
    <name type="scientific">Cannabis sativa</name>
    <name type="common">Hemp</name>
    <name type="synonym">Marijuana</name>
    <dbReference type="NCBI Taxonomy" id="3483"/>
    <lineage>
        <taxon>Eukaryota</taxon>
        <taxon>Viridiplantae</taxon>
        <taxon>Streptophyta</taxon>
        <taxon>Embryophyta</taxon>
        <taxon>Tracheophyta</taxon>
        <taxon>Spermatophyta</taxon>
        <taxon>Magnoliopsida</taxon>
        <taxon>eudicotyledons</taxon>
        <taxon>Gunneridae</taxon>
        <taxon>Pentapetalae</taxon>
        <taxon>rosids</taxon>
        <taxon>fabids</taxon>
        <taxon>Rosales</taxon>
        <taxon>Cannabaceae</taxon>
        <taxon>Cannabis</taxon>
    </lineage>
</organism>
<dbReference type="CDD" id="cd01650">
    <property type="entry name" value="RT_nLTR_like"/>
    <property type="match status" value="1"/>
</dbReference>
<dbReference type="PANTHER" id="PTHR46890">
    <property type="entry name" value="NON-LTR RETROLELEMENT REVERSE TRANSCRIPTASE-LIKE PROTEIN-RELATED"/>
    <property type="match status" value="1"/>
</dbReference>
<dbReference type="Proteomes" id="UP000596661">
    <property type="component" value="Chromosome 9"/>
</dbReference>
<dbReference type="SUPFAM" id="SSF56672">
    <property type="entry name" value="DNA/RNA polymerases"/>
    <property type="match status" value="1"/>
</dbReference>
<keyword evidence="3" id="KW-1185">Reference proteome</keyword>
<dbReference type="EMBL" id="UZAU01000737">
    <property type="status" value="NOT_ANNOTATED_CDS"/>
    <property type="molecule type" value="Genomic_DNA"/>
</dbReference>
<dbReference type="Gramene" id="evm.model.09.1093">
    <property type="protein sequence ID" value="cds.evm.model.09.1093"/>
    <property type="gene ID" value="evm.TU.09.1093"/>
</dbReference>
<evidence type="ECO:0000313" key="2">
    <source>
        <dbReference type="EnsemblPlants" id="cds.evm.model.09.1093"/>
    </source>
</evidence>
<dbReference type="PROSITE" id="PS50878">
    <property type="entry name" value="RT_POL"/>
    <property type="match status" value="1"/>
</dbReference>
<protein>
    <recommendedName>
        <fullName evidence="1">Reverse transcriptase domain-containing protein</fullName>
    </recommendedName>
</protein>
<dbReference type="InterPro" id="IPR043502">
    <property type="entry name" value="DNA/RNA_pol_sf"/>
</dbReference>
<dbReference type="EnsemblPlants" id="evm.model.09.1093">
    <property type="protein sequence ID" value="cds.evm.model.09.1093"/>
    <property type="gene ID" value="evm.TU.09.1093"/>
</dbReference>